<dbReference type="KEGG" id="trr:M419DRAFT_4597"/>
<evidence type="ECO:0000313" key="2">
    <source>
        <dbReference type="Proteomes" id="UP000024376"/>
    </source>
</evidence>
<evidence type="ECO:0000313" key="1">
    <source>
        <dbReference type="EMBL" id="ETS06313.1"/>
    </source>
</evidence>
<name>A0A024SJT1_HYPJR</name>
<dbReference type="Proteomes" id="UP000024376">
    <property type="component" value="Unassembled WGS sequence"/>
</dbReference>
<organism evidence="1 2">
    <name type="scientific">Hypocrea jecorina (strain ATCC 56765 / BCRC 32924 / NRRL 11460 / Rut C-30)</name>
    <name type="common">Trichoderma reesei</name>
    <dbReference type="NCBI Taxonomy" id="1344414"/>
    <lineage>
        <taxon>Eukaryota</taxon>
        <taxon>Fungi</taxon>
        <taxon>Dikarya</taxon>
        <taxon>Ascomycota</taxon>
        <taxon>Pezizomycotina</taxon>
        <taxon>Sordariomycetes</taxon>
        <taxon>Hypocreomycetidae</taxon>
        <taxon>Hypocreales</taxon>
        <taxon>Hypocreaceae</taxon>
        <taxon>Trichoderma</taxon>
    </lineage>
</organism>
<gene>
    <name evidence="1" type="ORF">M419DRAFT_4597</name>
</gene>
<dbReference type="AlphaFoldDB" id="A0A024SJT1"/>
<protein>
    <submittedName>
        <fullName evidence="1">Uncharacterized protein</fullName>
    </submittedName>
</protein>
<proteinExistence type="predicted"/>
<sequence length="124" mass="12945">MLPLQWTVAGVCLPGLPACLCLASNNGHWPVSGLARDAAAIQALTWLLHCAMAAYEAAMATVRTTTLTRSPLLGVAPRPDASPALLRIASLRSRLALAAPGGLFRLDCVGEAAVVLWKVPYSGQ</sequence>
<reference evidence="2" key="1">
    <citation type="journal article" date="2013" name="Ind. Biotechnol.">
        <title>Comparative genomics analysis of Trichoderma reesei strains.</title>
        <authorList>
            <person name="Koike H."/>
            <person name="Aerts A."/>
            <person name="LaButti K."/>
            <person name="Grigoriev I.V."/>
            <person name="Baker S.E."/>
        </authorList>
    </citation>
    <scope>NUCLEOTIDE SEQUENCE [LARGE SCALE GENOMIC DNA]</scope>
    <source>
        <strain evidence="2">ATCC 56765 / BCRC 32924 / NRRL 11460 / Rut C-30</strain>
    </source>
</reference>
<dbReference type="HOGENOM" id="CLU_2005542_0_0_1"/>
<dbReference type="EMBL" id="KI911139">
    <property type="protein sequence ID" value="ETS06313.1"/>
    <property type="molecule type" value="Genomic_DNA"/>
</dbReference>
<accession>A0A024SJT1</accession>